<evidence type="ECO:0000256" key="1">
    <source>
        <dbReference type="ARBA" id="ARBA00022448"/>
    </source>
</evidence>
<feature type="domain" description="ABC transporter" evidence="5">
    <location>
        <begin position="27"/>
        <end position="260"/>
    </location>
</feature>
<dbReference type="Pfam" id="PF00005">
    <property type="entry name" value="ABC_tran"/>
    <property type="match status" value="1"/>
</dbReference>
<reference evidence="6" key="2">
    <citation type="submission" date="2021-04" db="EMBL/GenBank/DDBJ databases">
        <authorList>
            <person name="Gilroy R."/>
        </authorList>
    </citation>
    <scope>NUCLEOTIDE SEQUENCE</scope>
    <source>
        <strain evidence="6">CHK130-7132</strain>
    </source>
</reference>
<feature type="compositionally biased region" description="Low complexity" evidence="4">
    <location>
        <begin position="322"/>
        <end position="341"/>
    </location>
</feature>
<gene>
    <name evidence="6" type="ORF">H9932_04105</name>
</gene>
<dbReference type="EMBL" id="DWWC01000085">
    <property type="protein sequence ID" value="HJC68851.1"/>
    <property type="molecule type" value="Genomic_DNA"/>
</dbReference>
<sequence>MSPRSPHPSESEDATGTRLAPEPPAAVHARDLTVELPSRDRPHAAPLRAVQELDLTVPAGQVTALVGANGAGKTTTLRTILGALPFSAGRLEVLGTAMGPARVAVPQGVAVVPDTPAYPERWTARKVARAYAAAGPLDLARFEARSTARRVPLDRPVSSLSRGQLTQIAVAAALARDPRLLLLDEPFARLDPLARTDLVDELREMMTRGDRTILLSTHDLEGMDRFVDHLVVIADGRAVLEGEVEMLCEEFLLLEQPSDRAPGSDPGSPLIGPATTGGTTRGLVAVDDAAGLMPEVSLRRPTMSELVTHCLRAAGTPPAPGAAPASGAHPAPDTTPAPATTSRREES</sequence>
<protein>
    <submittedName>
        <fullName evidence="6">ATP-binding cassette domain-containing protein</fullName>
    </submittedName>
</protein>
<proteinExistence type="predicted"/>
<evidence type="ECO:0000256" key="2">
    <source>
        <dbReference type="ARBA" id="ARBA00022741"/>
    </source>
</evidence>
<evidence type="ECO:0000313" key="6">
    <source>
        <dbReference type="EMBL" id="HJC68851.1"/>
    </source>
</evidence>
<dbReference type="InterPro" id="IPR027417">
    <property type="entry name" value="P-loop_NTPase"/>
</dbReference>
<dbReference type="InterPro" id="IPR051782">
    <property type="entry name" value="ABC_Transporter_VariousFunc"/>
</dbReference>
<evidence type="ECO:0000256" key="3">
    <source>
        <dbReference type="ARBA" id="ARBA00022840"/>
    </source>
</evidence>
<organism evidence="6 7">
    <name type="scientific">Candidatus Brachybacterium intestinipullorum</name>
    <dbReference type="NCBI Taxonomy" id="2838512"/>
    <lineage>
        <taxon>Bacteria</taxon>
        <taxon>Bacillati</taxon>
        <taxon>Actinomycetota</taxon>
        <taxon>Actinomycetes</taxon>
        <taxon>Micrococcales</taxon>
        <taxon>Dermabacteraceae</taxon>
        <taxon>Brachybacterium</taxon>
    </lineage>
</organism>
<reference evidence="6" key="1">
    <citation type="journal article" date="2021" name="PeerJ">
        <title>Extensive microbial diversity within the chicken gut microbiome revealed by metagenomics and culture.</title>
        <authorList>
            <person name="Gilroy R."/>
            <person name="Ravi A."/>
            <person name="Getino M."/>
            <person name="Pursley I."/>
            <person name="Horton D.L."/>
            <person name="Alikhan N.F."/>
            <person name="Baker D."/>
            <person name="Gharbi K."/>
            <person name="Hall N."/>
            <person name="Watson M."/>
            <person name="Adriaenssens E.M."/>
            <person name="Foster-Nyarko E."/>
            <person name="Jarju S."/>
            <person name="Secka A."/>
            <person name="Antonio M."/>
            <person name="Oren A."/>
            <person name="Chaudhuri R.R."/>
            <person name="La Ragione R."/>
            <person name="Hildebrand F."/>
            <person name="Pallen M.J."/>
        </authorList>
    </citation>
    <scope>NUCLEOTIDE SEQUENCE</scope>
    <source>
        <strain evidence="6">CHK130-7132</strain>
    </source>
</reference>
<keyword evidence="1" id="KW-0813">Transport</keyword>
<feature type="region of interest" description="Disordered" evidence="4">
    <location>
        <begin position="258"/>
        <end position="279"/>
    </location>
</feature>
<accession>A0A9D2PY73</accession>
<comment type="caution">
    <text evidence="6">The sequence shown here is derived from an EMBL/GenBank/DDBJ whole genome shotgun (WGS) entry which is preliminary data.</text>
</comment>
<dbReference type="AlphaFoldDB" id="A0A9D2PY73"/>
<dbReference type="Gene3D" id="3.40.50.300">
    <property type="entry name" value="P-loop containing nucleotide triphosphate hydrolases"/>
    <property type="match status" value="1"/>
</dbReference>
<dbReference type="PANTHER" id="PTHR42939">
    <property type="entry name" value="ABC TRANSPORTER ATP-BINDING PROTEIN ALBC-RELATED"/>
    <property type="match status" value="1"/>
</dbReference>
<evidence type="ECO:0000259" key="5">
    <source>
        <dbReference type="PROSITE" id="PS50893"/>
    </source>
</evidence>
<dbReference type="CDD" id="cd03230">
    <property type="entry name" value="ABC_DR_subfamily_A"/>
    <property type="match status" value="1"/>
</dbReference>
<keyword evidence="3 6" id="KW-0067">ATP-binding</keyword>
<name>A0A9D2PY73_9MICO</name>
<dbReference type="Proteomes" id="UP000823854">
    <property type="component" value="Unassembled WGS sequence"/>
</dbReference>
<dbReference type="PANTHER" id="PTHR42939:SF1">
    <property type="entry name" value="ABC TRANSPORTER ATP-BINDING PROTEIN ALBC-RELATED"/>
    <property type="match status" value="1"/>
</dbReference>
<evidence type="ECO:0000313" key="7">
    <source>
        <dbReference type="Proteomes" id="UP000823854"/>
    </source>
</evidence>
<dbReference type="GO" id="GO:0016887">
    <property type="term" value="F:ATP hydrolysis activity"/>
    <property type="evidence" value="ECO:0007669"/>
    <property type="project" value="InterPro"/>
</dbReference>
<dbReference type="InterPro" id="IPR003593">
    <property type="entry name" value="AAA+_ATPase"/>
</dbReference>
<feature type="region of interest" description="Disordered" evidence="4">
    <location>
        <begin position="1"/>
        <end position="26"/>
    </location>
</feature>
<dbReference type="InterPro" id="IPR003439">
    <property type="entry name" value="ABC_transporter-like_ATP-bd"/>
</dbReference>
<dbReference type="SUPFAM" id="SSF52540">
    <property type="entry name" value="P-loop containing nucleoside triphosphate hydrolases"/>
    <property type="match status" value="1"/>
</dbReference>
<keyword evidence="2" id="KW-0547">Nucleotide-binding</keyword>
<evidence type="ECO:0000256" key="4">
    <source>
        <dbReference type="SAM" id="MobiDB-lite"/>
    </source>
</evidence>
<feature type="region of interest" description="Disordered" evidence="4">
    <location>
        <begin position="312"/>
        <end position="347"/>
    </location>
</feature>
<dbReference type="PROSITE" id="PS50893">
    <property type="entry name" value="ABC_TRANSPORTER_2"/>
    <property type="match status" value="1"/>
</dbReference>
<dbReference type="SMART" id="SM00382">
    <property type="entry name" value="AAA"/>
    <property type="match status" value="1"/>
</dbReference>
<dbReference type="GO" id="GO:0005524">
    <property type="term" value="F:ATP binding"/>
    <property type="evidence" value="ECO:0007669"/>
    <property type="project" value="UniProtKB-KW"/>
</dbReference>